<feature type="compositionally biased region" description="Basic and acidic residues" evidence="1">
    <location>
        <begin position="1"/>
        <end position="16"/>
    </location>
</feature>
<organism evidence="2 3">
    <name type="scientific">Rhodoblastus acidophilus</name>
    <name type="common">Rhodopseudomonas acidophila</name>
    <dbReference type="NCBI Taxonomy" id="1074"/>
    <lineage>
        <taxon>Bacteria</taxon>
        <taxon>Pseudomonadati</taxon>
        <taxon>Pseudomonadota</taxon>
        <taxon>Alphaproteobacteria</taxon>
        <taxon>Hyphomicrobiales</taxon>
        <taxon>Rhodoblastaceae</taxon>
        <taxon>Rhodoblastus</taxon>
    </lineage>
</organism>
<accession>A0A212SFG9</accession>
<reference evidence="3" key="1">
    <citation type="submission" date="2017-06" db="EMBL/GenBank/DDBJ databases">
        <authorList>
            <person name="Varghese N."/>
            <person name="Submissions S."/>
        </authorList>
    </citation>
    <scope>NUCLEOTIDE SEQUENCE [LARGE SCALE GENOMIC DNA]</scope>
    <source>
        <strain evidence="3">DSM 137</strain>
    </source>
</reference>
<keyword evidence="3" id="KW-1185">Reference proteome</keyword>
<proteinExistence type="predicted"/>
<protein>
    <submittedName>
        <fullName evidence="2">Uncharacterized protein</fullName>
    </submittedName>
</protein>
<feature type="region of interest" description="Disordered" evidence="1">
    <location>
        <begin position="1"/>
        <end position="29"/>
    </location>
</feature>
<sequence length="209" mass="22955">MADKAPESSRGHERRQSAGRAKPCGPSRGCIRRAAVPASKVQHSILRHCAPRADVARQYCAACLADERLWRSRETRPIAFDVWTSQDNAKPPGSSGTATQPRPHSRQDAPTRLCGGRQLQKGAEIIVPDCMPFLTCAHTLIRRQLGKCGDGCVNMLKRASQRFCVRELGKFSASIIEVDDGDLRFLGKRHFGNPGRNGLIDLDQITLAS</sequence>
<evidence type="ECO:0000313" key="3">
    <source>
        <dbReference type="Proteomes" id="UP000198418"/>
    </source>
</evidence>
<evidence type="ECO:0000313" key="2">
    <source>
        <dbReference type="EMBL" id="SNB84429.1"/>
    </source>
</evidence>
<feature type="compositionally biased region" description="Polar residues" evidence="1">
    <location>
        <begin position="83"/>
        <end position="102"/>
    </location>
</feature>
<dbReference type="EMBL" id="FYDG01000036">
    <property type="protein sequence ID" value="SNB84429.1"/>
    <property type="molecule type" value="Genomic_DNA"/>
</dbReference>
<gene>
    <name evidence="2" type="ORF">SAMN06265338_1362</name>
</gene>
<dbReference type="Proteomes" id="UP000198418">
    <property type="component" value="Unassembled WGS sequence"/>
</dbReference>
<name>A0A212SFG9_RHOAC</name>
<feature type="region of interest" description="Disordered" evidence="1">
    <location>
        <begin position="81"/>
        <end position="111"/>
    </location>
</feature>
<dbReference type="AlphaFoldDB" id="A0A212SFG9"/>
<evidence type="ECO:0000256" key="1">
    <source>
        <dbReference type="SAM" id="MobiDB-lite"/>
    </source>
</evidence>